<protein>
    <submittedName>
        <fullName evidence="3">SGNH/GDSL hydrolase family protein</fullName>
    </submittedName>
</protein>
<proteinExistence type="predicted"/>
<dbReference type="EMBL" id="CP071796">
    <property type="protein sequence ID" value="QTD45383.1"/>
    <property type="molecule type" value="Genomic_DNA"/>
</dbReference>
<dbReference type="PANTHER" id="PTHR45648">
    <property type="entry name" value="GDSL LIPASE/ACYLHYDROLASE FAMILY PROTEIN (AFU_ORTHOLOGUE AFUA_4G14700)"/>
    <property type="match status" value="1"/>
</dbReference>
<dbReference type="SUPFAM" id="SSF52266">
    <property type="entry name" value="SGNH hydrolase"/>
    <property type="match status" value="1"/>
</dbReference>
<dbReference type="GO" id="GO:0016788">
    <property type="term" value="F:hydrolase activity, acting on ester bonds"/>
    <property type="evidence" value="ECO:0007669"/>
    <property type="project" value="InterPro"/>
</dbReference>
<dbReference type="RefSeq" id="WP_208009132.1">
    <property type="nucleotide sequence ID" value="NZ_CP071796.1"/>
</dbReference>
<accession>A0A975CFA3</accession>
<dbReference type="PANTHER" id="PTHR45648:SF5">
    <property type="entry name" value="OS04G0577300 PROTEIN"/>
    <property type="match status" value="1"/>
</dbReference>
<dbReference type="InterPro" id="IPR001087">
    <property type="entry name" value="GDSL"/>
</dbReference>
<feature type="chain" id="PRO_5037792031" evidence="2">
    <location>
        <begin position="24"/>
        <end position="304"/>
    </location>
</feature>
<sequence>MNASWFGRAVRTLAAAAGVVTLAACGSGSVVSDLTPQRFITVGDGFMDVGQAGYRYTVNDSGNIWVQELAARYKQTIVPAKDGGWGYAQGGARVAAADTSPVAAPSVTAQIDALLARTKFKAGDDVVIVGGGVADIVAAVGASGISEATTQTVQAAGKALGEQVQRLVNAGATHVLVVGAYNLGNTPWAAQLGQKDALTNLSVAFNTGTQLAIVNLGKNVLFVDPALLHNLMYNKPQNYQFDNGRDPVCTTPTAATCTTSTLVADADVNKWLYADGLYFTPEASRRFASDKYAESVYYKFKNRW</sequence>
<dbReference type="InterPro" id="IPR036514">
    <property type="entry name" value="SGNH_hydro_sf"/>
</dbReference>
<reference evidence="3" key="1">
    <citation type="submission" date="2021-03" db="EMBL/GenBank/DDBJ databases">
        <title>Ottowia sp. 27C isolated from the cloaca of a Giant Asian pond turtle (Heosemys grandis).</title>
        <authorList>
            <person name="Spergser J."/>
            <person name="Busse H.-J."/>
        </authorList>
    </citation>
    <scope>NUCLEOTIDE SEQUENCE</scope>
    <source>
        <strain evidence="3">27C</strain>
    </source>
</reference>
<name>A0A975CFA3_9BURK</name>
<dbReference type="Pfam" id="PF00657">
    <property type="entry name" value="Lipase_GDSL"/>
    <property type="match status" value="1"/>
</dbReference>
<evidence type="ECO:0000313" key="4">
    <source>
        <dbReference type="Proteomes" id="UP000663903"/>
    </source>
</evidence>
<dbReference type="AlphaFoldDB" id="A0A975CFA3"/>
<evidence type="ECO:0000313" key="3">
    <source>
        <dbReference type="EMBL" id="QTD45383.1"/>
    </source>
</evidence>
<keyword evidence="4" id="KW-1185">Reference proteome</keyword>
<gene>
    <name evidence="3" type="ORF">J1M35_00160</name>
</gene>
<dbReference type="Proteomes" id="UP000663903">
    <property type="component" value="Chromosome"/>
</dbReference>
<dbReference type="Gene3D" id="3.40.50.1110">
    <property type="entry name" value="SGNH hydrolase"/>
    <property type="match status" value="1"/>
</dbReference>
<feature type="signal peptide" evidence="2">
    <location>
        <begin position="1"/>
        <end position="23"/>
    </location>
</feature>
<dbReference type="InterPro" id="IPR051058">
    <property type="entry name" value="GDSL_Est/Lipase"/>
</dbReference>
<keyword evidence="2" id="KW-0732">Signal</keyword>
<evidence type="ECO:0000256" key="1">
    <source>
        <dbReference type="ARBA" id="ARBA00022801"/>
    </source>
</evidence>
<evidence type="ECO:0000256" key="2">
    <source>
        <dbReference type="SAM" id="SignalP"/>
    </source>
</evidence>
<keyword evidence="1 3" id="KW-0378">Hydrolase</keyword>
<organism evidence="3 4">
    <name type="scientific">Ottowia testudinis</name>
    <dbReference type="NCBI Taxonomy" id="2816950"/>
    <lineage>
        <taxon>Bacteria</taxon>
        <taxon>Pseudomonadati</taxon>
        <taxon>Pseudomonadota</taxon>
        <taxon>Betaproteobacteria</taxon>
        <taxon>Burkholderiales</taxon>
        <taxon>Comamonadaceae</taxon>
        <taxon>Ottowia</taxon>
    </lineage>
</organism>
<dbReference type="KEGG" id="otd:J1M35_00160"/>